<dbReference type="Pfam" id="PF05862">
    <property type="entry name" value="IceA2"/>
    <property type="match status" value="1"/>
</dbReference>
<organism evidence="1 2">
    <name type="scientific">Helicobacter pylori</name>
    <name type="common">Campylobacter pylori</name>
    <dbReference type="NCBI Taxonomy" id="210"/>
    <lineage>
        <taxon>Bacteria</taxon>
        <taxon>Pseudomonadati</taxon>
        <taxon>Campylobacterota</taxon>
        <taxon>Epsilonproteobacteria</taxon>
        <taxon>Campylobacterales</taxon>
        <taxon>Helicobacteraceae</taxon>
        <taxon>Helicobacter</taxon>
    </lineage>
</organism>
<name>A0AAE7APG1_HELPX</name>
<accession>A0AAE7APG1</accession>
<dbReference type="EMBL" id="CP053396">
    <property type="protein sequence ID" value="QJW44042.1"/>
    <property type="molecule type" value="Genomic_DNA"/>
</dbReference>
<protein>
    <submittedName>
        <fullName evidence="1">IceA2 protein</fullName>
    </submittedName>
</protein>
<proteinExistence type="predicted"/>
<dbReference type="AlphaFoldDB" id="A0AAE7APG1"/>
<gene>
    <name evidence="1" type="ORF">HK440_06715</name>
</gene>
<evidence type="ECO:0000313" key="1">
    <source>
        <dbReference type="EMBL" id="QJW44042.1"/>
    </source>
</evidence>
<reference evidence="1 2" key="1">
    <citation type="submission" date="2020-05" db="EMBL/GenBank/DDBJ databases">
        <title>Proteome, Transcriptome, Methylome of different strains of Helicobacter pylori.</title>
        <authorList>
            <person name="Butenko I."/>
            <person name="Fedorov D."/>
            <person name="Babenko V."/>
            <person name="Manolov A."/>
            <person name="Boldyreva D."/>
            <person name="Klimina K."/>
            <person name="Veselovski V."/>
            <person name="Malahova M."/>
            <person name="Semashko T."/>
            <person name="Semenov I."/>
            <person name="Govorun V."/>
        </authorList>
    </citation>
    <scope>NUCLEOTIDE SEQUENCE [LARGE SCALE GENOMIC DNA]</scope>
    <source>
        <strain evidence="1 2">HPY</strain>
    </source>
</reference>
<dbReference type="Proteomes" id="UP000502945">
    <property type="component" value="Chromosome"/>
</dbReference>
<sequence length="59" mass="6431">MAIVVKVVNGKIQEFENGIHKRTYGSNIVAADTDGHIVAAVTANGKVEEYENGSHKRTY</sequence>
<evidence type="ECO:0000313" key="2">
    <source>
        <dbReference type="Proteomes" id="UP000502945"/>
    </source>
</evidence>
<dbReference type="InterPro" id="IPR008655">
    <property type="entry name" value="IceA2"/>
</dbReference>